<keyword evidence="2" id="KW-1185">Reference proteome</keyword>
<evidence type="ECO:0000313" key="2">
    <source>
        <dbReference type="Proteomes" id="UP001610563"/>
    </source>
</evidence>
<comment type="caution">
    <text evidence="1">The sequence shown here is derived from an EMBL/GenBank/DDBJ whole genome shotgun (WGS) entry which is preliminary data.</text>
</comment>
<organism evidence="1 2">
    <name type="scientific">Aspergillus keveii</name>
    <dbReference type="NCBI Taxonomy" id="714993"/>
    <lineage>
        <taxon>Eukaryota</taxon>
        <taxon>Fungi</taxon>
        <taxon>Dikarya</taxon>
        <taxon>Ascomycota</taxon>
        <taxon>Pezizomycotina</taxon>
        <taxon>Eurotiomycetes</taxon>
        <taxon>Eurotiomycetidae</taxon>
        <taxon>Eurotiales</taxon>
        <taxon>Aspergillaceae</taxon>
        <taxon>Aspergillus</taxon>
        <taxon>Aspergillus subgen. Nidulantes</taxon>
    </lineage>
</organism>
<accession>A0ABR4FJW8</accession>
<gene>
    <name evidence="1" type="ORF">BJX66DRAFT_122096</name>
</gene>
<evidence type="ECO:0000313" key="1">
    <source>
        <dbReference type="EMBL" id="KAL2783558.1"/>
    </source>
</evidence>
<name>A0ABR4FJW8_9EURO</name>
<sequence>MGTSHGCQQGNGDNKFHCRGPGRNKLSICSGSSCSYPSHPLDIPQESTEIPSIFRPSSSPEFTPRSRANAVESRRIQILSSVVKPRPREYRVLTTRYSTSQGNLCQAARGTLDVPLAAAVLAALPRVPGRALCWWKSMPADCTLDNMDCRVVLKKSGLRTG</sequence>
<proteinExistence type="predicted"/>
<protein>
    <submittedName>
        <fullName evidence="1">Uncharacterized protein</fullName>
    </submittedName>
</protein>
<dbReference type="Proteomes" id="UP001610563">
    <property type="component" value="Unassembled WGS sequence"/>
</dbReference>
<reference evidence="1 2" key="1">
    <citation type="submission" date="2024-07" db="EMBL/GenBank/DDBJ databases">
        <title>Section-level genome sequencing and comparative genomics of Aspergillus sections Usti and Cavernicolus.</title>
        <authorList>
            <consortium name="Lawrence Berkeley National Laboratory"/>
            <person name="Nybo J.L."/>
            <person name="Vesth T.C."/>
            <person name="Theobald S."/>
            <person name="Frisvad J.C."/>
            <person name="Larsen T.O."/>
            <person name="Kjaerboelling I."/>
            <person name="Rothschild-Mancinelli K."/>
            <person name="Lyhne E.K."/>
            <person name="Kogle M.E."/>
            <person name="Barry K."/>
            <person name="Clum A."/>
            <person name="Na H."/>
            <person name="Ledsgaard L."/>
            <person name="Lin J."/>
            <person name="Lipzen A."/>
            <person name="Kuo A."/>
            <person name="Riley R."/>
            <person name="Mondo S."/>
            <person name="Labutti K."/>
            <person name="Haridas S."/>
            <person name="Pangalinan J."/>
            <person name="Salamov A.A."/>
            <person name="Simmons B.A."/>
            <person name="Magnuson J.K."/>
            <person name="Chen J."/>
            <person name="Drula E."/>
            <person name="Henrissat B."/>
            <person name="Wiebenga A."/>
            <person name="Lubbers R.J."/>
            <person name="Gomes A.C."/>
            <person name="Makela M.R."/>
            <person name="Stajich J."/>
            <person name="Grigoriev I.V."/>
            <person name="Mortensen U.H."/>
            <person name="De Vries R.P."/>
            <person name="Baker S.E."/>
            <person name="Andersen M.R."/>
        </authorList>
    </citation>
    <scope>NUCLEOTIDE SEQUENCE [LARGE SCALE GENOMIC DNA]</scope>
    <source>
        <strain evidence="1 2">CBS 209.92</strain>
    </source>
</reference>
<dbReference type="EMBL" id="JBFTWV010000228">
    <property type="protein sequence ID" value="KAL2783558.1"/>
    <property type="molecule type" value="Genomic_DNA"/>
</dbReference>